<reference evidence="1" key="1">
    <citation type="journal article" date="2019" name="Sci. Rep.">
        <title>Draft genome of Tanacetum cinerariifolium, the natural source of mosquito coil.</title>
        <authorList>
            <person name="Yamashiro T."/>
            <person name="Shiraishi A."/>
            <person name="Satake H."/>
            <person name="Nakayama K."/>
        </authorList>
    </citation>
    <scope>NUCLEOTIDE SEQUENCE</scope>
</reference>
<feature type="non-terminal residue" evidence="1">
    <location>
        <position position="1"/>
    </location>
</feature>
<protein>
    <submittedName>
        <fullName evidence="1">Uncharacterized protein</fullName>
    </submittedName>
</protein>
<dbReference type="AlphaFoldDB" id="A0A699XP94"/>
<gene>
    <name evidence="1" type="ORF">Tci_932059</name>
</gene>
<name>A0A699XP94_TANCI</name>
<feature type="non-terminal residue" evidence="1">
    <location>
        <position position="80"/>
    </location>
</feature>
<accession>A0A699XP94</accession>
<sequence>RAAGQCVQHVVQAGSAAQAVVGTARVEQQAVRHRGTELAQGVSRCIDHKQAQTLFVLRPGLLKQCVRVVRTGTREAVAVF</sequence>
<evidence type="ECO:0000313" key="1">
    <source>
        <dbReference type="EMBL" id="GFD60090.1"/>
    </source>
</evidence>
<dbReference type="EMBL" id="BKCJ011873316">
    <property type="protein sequence ID" value="GFD60090.1"/>
    <property type="molecule type" value="Genomic_DNA"/>
</dbReference>
<comment type="caution">
    <text evidence="1">The sequence shown here is derived from an EMBL/GenBank/DDBJ whole genome shotgun (WGS) entry which is preliminary data.</text>
</comment>
<proteinExistence type="predicted"/>
<organism evidence="1">
    <name type="scientific">Tanacetum cinerariifolium</name>
    <name type="common">Dalmatian daisy</name>
    <name type="synonym">Chrysanthemum cinerariifolium</name>
    <dbReference type="NCBI Taxonomy" id="118510"/>
    <lineage>
        <taxon>Eukaryota</taxon>
        <taxon>Viridiplantae</taxon>
        <taxon>Streptophyta</taxon>
        <taxon>Embryophyta</taxon>
        <taxon>Tracheophyta</taxon>
        <taxon>Spermatophyta</taxon>
        <taxon>Magnoliopsida</taxon>
        <taxon>eudicotyledons</taxon>
        <taxon>Gunneridae</taxon>
        <taxon>Pentapetalae</taxon>
        <taxon>asterids</taxon>
        <taxon>campanulids</taxon>
        <taxon>Asterales</taxon>
        <taxon>Asteraceae</taxon>
        <taxon>Asteroideae</taxon>
        <taxon>Anthemideae</taxon>
        <taxon>Anthemidinae</taxon>
        <taxon>Tanacetum</taxon>
    </lineage>
</organism>